<dbReference type="GO" id="GO:0003677">
    <property type="term" value="F:DNA binding"/>
    <property type="evidence" value="ECO:0007669"/>
    <property type="project" value="InterPro"/>
</dbReference>
<dbReference type="Proteomes" id="UP000324832">
    <property type="component" value="Unassembled WGS sequence"/>
</dbReference>
<protein>
    <recommendedName>
        <fullName evidence="2">HTH psq-type domain-containing protein</fullName>
    </recommendedName>
</protein>
<dbReference type="Pfam" id="PF04218">
    <property type="entry name" value="CENP-B_N"/>
    <property type="match status" value="1"/>
</dbReference>
<reference evidence="3 4" key="1">
    <citation type="submission" date="2017-07" db="EMBL/GenBank/DDBJ databases">
        <authorList>
            <person name="Talla V."/>
            <person name="Backstrom N."/>
        </authorList>
    </citation>
    <scope>NUCLEOTIDE SEQUENCE [LARGE SCALE GENOMIC DNA]</scope>
</reference>
<organism evidence="3 4">
    <name type="scientific">Leptidea sinapis</name>
    <dbReference type="NCBI Taxonomy" id="189913"/>
    <lineage>
        <taxon>Eukaryota</taxon>
        <taxon>Metazoa</taxon>
        <taxon>Ecdysozoa</taxon>
        <taxon>Arthropoda</taxon>
        <taxon>Hexapoda</taxon>
        <taxon>Insecta</taxon>
        <taxon>Pterygota</taxon>
        <taxon>Neoptera</taxon>
        <taxon>Endopterygota</taxon>
        <taxon>Lepidoptera</taxon>
        <taxon>Glossata</taxon>
        <taxon>Ditrysia</taxon>
        <taxon>Papilionoidea</taxon>
        <taxon>Pieridae</taxon>
        <taxon>Dismorphiinae</taxon>
        <taxon>Leptidea</taxon>
    </lineage>
</organism>
<name>A0A5E4QX43_9NEOP</name>
<keyword evidence="4" id="KW-1185">Reference proteome</keyword>
<feature type="domain" description="HTH psq-type" evidence="2">
    <location>
        <begin position="10"/>
        <end position="52"/>
    </location>
</feature>
<dbReference type="EMBL" id="FZQP02006332">
    <property type="protein sequence ID" value="VVD02759.1"/>
    <property type="molecule type" value="Genomic_DNA"/>
</dbReference>
<dbReference type="Gene3D" id="1.10.10.60">
    <property type="entry name" value="Homeodomain-like"/>
    <property type="match status" value="1"/>
</dbReference>
<comment type="subcellular location">
    <subcellularLocation>
        <location evidence="1">Nucleus</location>
    </subcellularLocation>
</comment>
<evidence type="ECO:0000259" key="2">
    <source>
        <dbReference type="Pfam" id="PF04218"/>
    </source>
</evidence>
<dbReference type="AlphaFoldDB" id="A0A5E4QX43"/>
<dbReference type="SUPFAM" id="SSF46689">
    <property type="entry name" value="Homeodomain-like"/>
    <property type="match status" value="1"/>
</dbReference>
<evidence type="ECO:0000256" key="1">
    <source>
        <dbReference type="ARBA" id="ARBA00004123"/>
    </source>
</evidence>
<evidence type="ECO:0000313" key="4">
    <source>
        <dbReference type="Proteomes" id="UP000324832"/>
    </source>
</evidence>
<dbReference type="GO" id="GO:0005634">
    <property type="term" value="C:nucleus"/>
    <property type="evidence" value="ECO:0007669"/>
    <property type="project" value="UniProtKB-SubCell"/>
</dbReference>
<dbReference type="InterPro" id="IPR009057">
    <property type="entry name" value="Homeodomain-like_sf"/>
</dbReference>
<dbReference type="InterPro" id="IPR007889">
    <property type="entry name" value="HTH_Psq"/>
</dbReference>
<sequence>MASRRKAISVDEKVCVIHAIEKGEKKSDVGKRFALSQSSVATIWKNQKTILQGALEGNFKKIKKDKIRRLRSGNVVVV</sequence>
<proteinExistence type="predicted"/>
<evidence type="ECO:0000313" key="3">
    <source>
        <dbReference type="EMBL" id="VVD02759.1"/>
    </source>
</evidence>
<accession>A0A5E4QX43</accession>
<gene>
    <name evidence="3" type="ORF">LSINAPIS_LOCUS12910</name>
</gene>